<comment type="similarity">
    <text evidence="1 10 11">Belongs to the peptidase A8 family.</text>
</comment>
<dbReference type="InterPro" id="IPR001872">
    <property type="entry name" value="Peptidase_A8"/>
</dbReference>
<evidence type="ECO:0000256" key="2">
    <source>
        <dbReference type="ARBA" id="ARBA00022475"/>
    </source>
</evidence>
<dbReference type="EC" id="3.4.23.36" evidence="10"/>
<evidence type="ECO:0000256" key="8">
    <source>
        <dbReference type="ARBA" id="ARBA00022989"/>
    </source>
</evidence>
<reference evidence="12 13" key="1">
    <citation type="submission" date="2011-06" db="EMBL/GenBank/DDBJ databases">
        <title>The complete genome of Spirochaeta thermophila DSM 6578.</title>
        <authorList>
            <consortium name="US DOE Joint Genome Institute (JGI-PGF)"/>
            <person name="Lucas S."/>
            <person name="Lapidus A."/>
            <person name="Bruce D."/>
            <person name="Goodwin L."/>
            <person name="Pitluck S."/>
            <person name="Peters L."/>
            <person name="Kyrpides N."/>
            <person name="Mavromatis K."/>
            <person name="Ivanova N."/>
            <person name="Mikailova N."/>
            <person name="Pagani I."/>
            <person name="Chertkov O."/>
            <person name="Detter J.C."/>
            <person name="Tapia R."/>
            <person name="Han C."/>
            <person name="Land M."/>
            <person name="Hauser L."/>
            <person name="Markowitz V."/>
            <person name="Cheng J.-F."/>
            <person name="Hugenholtz P."/>
            <person name="Woyke T."/>
            <person name="Wu D."/>
            <person name="Spring S."/>
            <person name="Merkhoffer B."/>
            <person name="Schneider S."/>
            <person name="Klenk H.-P."/>
            <person name="Eisen J.A."/>
        </authorList>
    </citation>
    <scope>NUCLEOTIDE SEQUENCE [LARGE SCALE GENOMIC DNA]</scope>
    <source>
        <strain evidence="13">ATCC 700085 / DSM 6578 / Z-1203</strain>
    </source>
</reference>
<dbReference type="HOGENOM" id="CLU_083252_3_1_12"/>
<dbReference type="STRING" id="869211.Spith_2186"/>
<evidence type="ECO:0000256" key="10">
    <source>
        <dbReference type="HAMAP-Rule" id="MF_00161"/>
    </source>
</evidence>
<keyword evidence="6 10" id="KW-0064">Aspartyl protease</keyword>
<comment type="catalytic activity">
    <reaction evidence="10">
        <text>Release of signal peptides from bacterial membrane prolipoproteins. Hydrolyzes -Xaa-Yaa-Zaa-|-(S,diacylglyceryl)Cys-, in which Xaa is hydrophobic (preferably Leu), and Yaa (Ala or Ser) and Zaa (Gly or Ala) have small, neutral side chains.</text>
        <dbReference type="EC" id="3.4.23.36"/>
    </reaction>
</comment>
<feature type="transmembrane region" description="Helical" evidence="10">
    <location>
        <begin position="145"/>
        <end position="163"/>
    </location>
</feature>
<dbReference type="GO" id="GO:0005886">
    <property type="term" value="C:plasma membrane"/>
    <property type="evidence" value="ECO:0007669"/>
    <property type="project" value="UniProtKB-SubCell"/>
</dbReference>
<evidence type="ECO:0000313" key="13">
    <source>
        <dbReference type="Proteomes" id="UP000007254"/>
    </source>
</evidence>
<comment type="caution">
    <text evidence="10">Lacks conserved residue(s) required for the propagation of feature annotation.</text>
</comment>
<dbReference type="KEGG" id="stq:Spith_2186"/>
<organism evidence="12 13">
    <name type="scientific">Winmispira thermophila (strain ATCC 700085 / DSM 6578 / Z-1203)</name>
    <name type="common">Spirochaeta thermophila</name>
    <dbReference type="NCBI Taxonomy" id="869211"/>
    <lineage>
        <taxon>Bacteria</taxon>
        <taxon>Pseudomonadati</taxon>
        <taxon>Spirochaetota</taxon>
        <taxon>Spirochaetia</taxon>
        <taxon>Winmispirales</taxon>
        <taxon>Winmispiraceae</taxon>
        <taxon>Winmispira</taxon>
    </lineage>
</organism>
<gene>
    <name evidence="10" type="primary">lspA</name>
    <name evidence="12" type="ordered locus">Spith_2186</name>
</gene>
<proteinExistence type="inferred from homology"/>
<keyword evidence="3 10" id="KW-0997">Cell inner membrane</keyword>
<evidence type="ECO:0000256" key="5">
    <source>
        <dbReference type="ARBA" id="ARBA00022692"/>
    </source>
</evidence>
<comment type="function">
    <text evidence="10">This protein specifically catalyzes the removal of signal peptides from prolipoproteins.</text>
</comment>
<evidence type="ECO:0000256" key="7">
    <source>
        <dbReference type="ARBA" id="ARBA00022801"/>
    </source>
</evidence>
<evidence type="ECO:0000256" key="6">
    <source>
        <dbReference type="ARBA" id="ARBA00022750"/>
    </source>
</evidence>
<keyword evidence="4 10" id="KW-0645">Protease</keyword>
<dbReference type="Proteomes" id="UP000007254">
    <property type="component" value="Chromosome"/>
</dbReference>
<protein>
    <recommendedName>
        <fullName evidence="10">Lipoprotein signal peptidase</fullName>
        <ecNumber evidence="10">3.4.23.36</ecNumber>
    </recommendedName>
    <alternativeName>
        <fullName evidence="10">Prolipoprotein signal peptidase</fullName>
    </alternativeName>
    <alternativeName>
        <fullName evidence="10">Signal peptidase II</fullName>
        <shortName evidence="10">SPase II</shortName>
    </alternativeName>
</protein>
<keyword evidence="13" id="KW-1185">Reference proteome</keyword>
<evidence type="ECO:0000256" key="9">
    <source>
        <dbReference type="ARBA" id="ARBA00023136"/>
    </source>
</evidence>
<dbReference type="Pfam" id="PF01252">
    <property type="entry name" value="Peptidase_A8"/>
    <property type="match status" value="1"/>
</dbReference>
<evidence type="ECO:0000256" key="11">
    <source>
        <dbReference type="RuleBase" id="RU004181"/>
    </source>
</evidence>
<keyword evidence="12" id="KW-0449">Lipoprotein</keyword>
<keyword evidence="5 10" id="KW-0812">Transmembrane</keyword>
<name>G0GFP2_WINT7</name>
<comment type="pathway">
    <text evidence="10">Protein modification; lipoprotein biosynthesis (signal peptide cleavage).</text>
</comment>
<sequence>MKRTFARYLPFTLTVLIAALDQFTKYLVVTRIPYHRVGWSFGGDLVRIIHTTNKAGAFSLGRTLPEPVRIFLFLFVPVVLLVGILVYFFRSDELSSLQRWALAGILGGGVGTLIDRFFRDAGVVDFIDVKFFGIFGLERWPTFNIADASIVVCSLLLLISFFIEMRKDSKERDHEQEA</sequence>
<dbReference type="RefSeq" id="WP_014625751.1">
    <property type="nucleotide sequence ID" value="NC_017583.1"/>
</dbReference>
<feature type="active site" evidence="10">
    <location>
        <position position="147"/>
    </location>
</feature>
<dbReference type="OrthoDB" id="9810259at2"/>
<dbReference type="PANTHER" id="PTHR33695">
    <property type="entry name" value="LIPOPROTEIN SIGNAL PEPTIDASE"/>
    <property type="match status" value="1"/>
</dbReference>
<dbReference type="PANTHER" id="PTHR33695:SF1">
    <property type="entry name" value="LIPOPROTEIN SIGNAL PEPTIDASE"/>
    <property type="match status" value="1"/>
</dbReference>
<keyword evidence="7 10" id="KW-0378">Hydrolase</keyword>
<dbReference type="NCBIfam" id="TIGR00077">
    <property type="entry name" value="lspA"/>
    <property type="match status" value="1"/>
</dbReference>
<dbReference type="UniPathway" id="UPA00665"/>
<accession>G0GFP2</accession>
<evidence type="ECO:0000313" key="12">
    <source>
        <dbReference type="EMBL" id="AEJ62441.1"/>
    </source>
</evidence>
<evidence type="ECO:0000256" key="3">
    <source>
        <dbReference type="ARBA" id="ARBA00022519"/>
    </source>
</evidence>
<dbReference type="PRINTS" id="PR00781">
    <property type="entry name" value="LIPOSIGPTASE"/>
</dbReference>
<keyword evidence="2 10" id="KW-1003">Cell membrane</keyword>
<dbReference type="EMBL" id="CP002903">
    <property type="protein sequence ID" value="AEJ62441.1"/>
    <property type="molecule type" value="Genomic_DNA"/>
</dbReference>
<feature type="transmembrane region" description="Helical" evidence="10">
    <location>
        <begin position="68"/>
        <end position="88"/>
    </location>
</feature>
<comment type="subcellular location">
    <subcellularLocation>
        <location evidence="10">Cell inner membrane</location>
        <topology evidence="10">Multi-pass membrane protein</topology>
    </subcellularLocation>
</comment>
<evidence type="ECO:0000256" key="4">
    <source>
        <dbReference type="ARBA" id="ARBA00022670"/>
    </source>
</evidence>
<feature type="transmembrane region" description="Helical" evidence="10">
    <location>
        <begin position="100"/>
        <end position="118"/>
    </location>
</feature>
<dbReference type="HAMAP" id="MF_00161">
    <property type="entry name" value="LspA"/>
    <property type="match status" value="1"/>
</dbReference>
<dbReference type="GO" id="GO:0006508">
    <property type="term" value="P:proteolysis"/>
    <property type="evidence" value="ECO:0007669"/>
    <property type="project" value="UniProtKB-KW"/>
</dbReference>
<keyword evidence="8 10" id="KW-1133">Transmembrane helix</keyword>
<feature type="active site" evidence="10">
    <location>
        <position position="125"/>
    </location>
</feature>
<dbReference type="AlphaFoldDB" id="G0GFP2"/>
<dbReference type="GO" id="GO:0004190">
    <property type="term" value="F:aspartic-type endopeptidase activity"/>
    <property type="evidence" value="ECO:0007669"/>
    <property type="project" value="UniProtKB-UniRule"/>
</dbReference>
<evidence type="ECO:0000256" key="1">
    <source>
        <dbReference type="ARBA" id="ARBA00006139"/>
    </source>
</evidence>
<keyword evidence="9 10" id="KW-0472">Membrane</keyword>